<dbReference type="InterPro" id="IPR049326">
    <property type="entry name" value="Rhodopsin_dom_fungi"/>
</dbReference>
<evidence type="ECO:0000259" key="7">
    <source>
        <dbReference type="Pfam" id="PF20684"/>
    </source>
</evidence>
<keyword evidence="3 6" id="KW-1133">Transmembrane helix</keyword>
<accession>A0A3D8Q4Q7</accession>
<feature type="domain" description="Rhodopsin" evidence="7">
    <location>
        <begin position="147"/>
        <end position="266"/>
    </location>
</feature>
<dbReference type="PANTHER" id="PTHR33048">
    <property type="entry name" value="PTH11-LIKE INTEGRAL MEMBRANE PROTEIN (AFU_ORTHOLOGUE AFUA_5G11245)"/>
    <property type="match status" value="1"/>
</dbReference>
<comment type="caution">
    <text evidence="8">The sequence shown here is derived from an EMBL/GenBank/DDBJ whole genome shotgun (WGS) entry which is preliminary data.</text>
</comment>
<comment type="similarity">
    <text evidence="5">Belongs to the SAT4 family.</text>
</comment>
<dbReference type="EMBL" id="PDLN01000024">
    <property type="protein sequence ID" value="RDW56811.1"/>
    <property type="molecule type" value="Genomic_DNA"/>
</dbReference>
<dbReference type="AlphaFoldDB" id="A0A3D8Q4Q7"/>
<evidence type="ECO:0000256" key="2">
    <source>
        <dbReference type="ARBA" id="ARBA00022692"/>
    </source>
</evidence>
<dbReference type="Pfam" id="PF20684">
    <property type="entry name" value="Fung_rhodopsin"/>
    <property type="match status" value="2"/>
</dbReference>
<dbReference type="PANTHER" id="PTHR33048:SF55">
    <property type="entry name" value="INTEGRAL MEMBRANE PROTEIN"/>
    <property type="match status" value="1"/>
</dbReference>
<evidence type="ECO:0000313" key="8">
    <source>
        <dbReference type="EMBL" id="RDW56811.1"/>
    </source>
</evidence>
<comment type="subcellular location">
    <subcellularLocation>
        <location evidence="1">Membrane</location>
        <topology evidence="1">Multi-pass membrane protein</topology>
    </subcellularLocation>
</comment>
<sequence length="366" mass="40569">MWIAFLFGSDLHARASRFYFAKKYLTMFMASGNKPGANNASEVVVPCIVFFVLAPIFVALRIWSRVRTKVGLGYDDWTILISFAISMTVSGLMMASCAYGFGQHISNLSHHNKLMTLKVFQVVLPSSHGESDQGLNPLALPSDFCPECTPLPRAWDKSIPGTCISITKNWYANAGFSIATDLVILVLPMPILYKSNIPSNQKAALMFVFALGGFVMITSIFRMQTIDLSSTSPDTTYEITSSLWTIVEENVGIICACLPMCKHILSVLMPTIFPPSARSDASNTHSSKGTFVHAGTGKNEWIPSRGGGRDELAIHLTSVKANDMNDIDNTSEEYILPTRRAPDNKRNREIHRAVDFEIRYEDTHLK</sequence>
<dbReference type="Proteomes" id="UP000256328">
    <property type="component" value="Unassembled WGS sequence"/>
</dbReference>
<evidence type="ECO:0000256" key="5">
    <source>
        <dbReference type="ARBA" id="ARBA00038359"/>
    </source>
</evidence>
<feature type="transmembrane region" description="Helical" evidence="6">
    <location>
        <begin position="76"/>
        <end position="101"/>
    </location>
</feature>
<keyword evidence="9" id="KW-1185">Reference proteome</keyword>
<evidence type="ECO:0000256" key="4">
    <source>
        <dbReference type="ARBA" id="ARBA00023136"/>
    </source>
</evidence>
<dbReference type="InterPro" id="IPR052337">
    <property type="entry name" value="SAT4-like"/>
</dbReference>
<evidence type="ECO:0000256" key="6">
    <source>
        <dbReference type="SAM" id="Phobius"/>
    </source>
</evidence>
<organism evidence="8 9">
    <name type="scientific">Coleophoma crateriformis</name>
    <dbReference type="NCBI Taxonomy" id="565419"/>
    <lineage>
        <taxon>Eukaryota</taxon>
        <taxon>Fungi</taxon>
        <taxon>Dikarya</taxon>
        <taxon>Ascomycota</taxon>
        <taxon>Pezizomycotina</taxon>
        <taxon>Leotiomycetes</taxon>
        <taxon>Helotiales</taxon>
        <taxon>Dermateaceae</taxon>
        <taxon>Coleophoma</taxon>
    </lineage>
</organism>
<reference evidence="8 9" key="1">
    <citation type="journal article" date="2018" name="IMA Fungus">
        <title>IMA Genome-F 9: Draft genome sequence of Annulohypoxylon stygium, Aspergillus mulundensis, Berkeleyomyces basicola (syn. Thielaviopsis basicola), Ceratocystis smalleyi, two Cercospora beticola strains, Coleophoma cylindrospora, Fusarium fracticaudum, Phialophora cf. hyalina, and Morchella septimelata.</title>
        <authorList>
            <person name="Wingfield B.D."/>
            <person name="Bills G.F."/>
            <person name="Dong Y."/>
            <person name="Huang W."/>
            <person name="Nel W.J."/>
            <person name="Swalarsk-Parry B.S."/>
            <person name="Vaghefi N."/>
            <person name="Wilken P.M."/>
            <person name="An Z."/>
            <person name="de Beer Z.W."/>
            <person name="De Vos L."/>
            <person name="Chen L."/>
            <person name="Duong T.A."/>
            <person name="Gao Y."/>
            <person name="Hammerbacher A."/>
            <person name="Kikkert J.R."/>
            <person name="Li Y."/>
            <person name="Li H."/>
            <person name="Li K."/>
            <person name="Li Q."/>
            <person name="Liu X."/>
            <person name="Ma X."/>
            <person name="Naidoo K."/>
            <person name="Pethybridge S.J."/>
            <person name="Sun J."/>
            <person name="Steenkamp E.T."/>
            <person name="van der Nest M.A."/>
            <person name="van Wyk S."/>
            <person name="Wingfield M.J."/>
            <person name="Xiong C."/>
            <person name="Yue Q."/>
            <person name="Zhang X."/>
        </authorList>
    </citation>
    <scope>NUCLEOTIDE SEQUENCE [LARGE SCALE GENOMIC DNA]</scope>
    <source>
        <strain evidence="8 9">BP5796</strain>
    </source>
</reference>
<dbReference type="GO" id="GO:0016020">
    <property type="term" value="C:membrane"/>
    <property type="evidence" value="ECO:0007669"/>
    <property type="project" value="UniProtKB-SubCell"/>
</dbReference>
<feature type="domain" description="Rhodopsin" evidence="7">
    <location>
        <begin position="60"/>
        <end position="120"/>
    </location>
</feature>
<feature type="transmembrane region" description="Helical" evidence="6">
    <location>
        <begin position="43"/>
        <end position="64"/>
    </location>
</feature>
<evidence type="ECO:0000313" key="9">
    <source>
        <dbReference type="Proteomes" id="UP000256328"/>
    </source>
</evidence>
<proteinExistence type="inferred from homology"/>
<keyword evidence="2 6" id="KW-0812">Transmembrane</keyword>
<keyword evidence="4 6" id="KW-0472">Membrane</keyword>
<feature type="transmembrane region" description="Helical" evidence="6">
    <location>
        <begin position="204"/>
        <end position="223"/>
    </location>
</feature>
<gene>
    <name evidence="8" type="ORF">BP5796_12878</name>
</gene>
<name>A0A3D8Q4Q7_9HELO</name>
<evidence type="ECO:0000256" key="3">
    <source>
        <dbReference type="ARBA" id="ARBA00022989"/>
    </source>
</evidence>
<protein>
    <recommendedName>
        <fullName evidence="7">Rhodopsin domain-containing protein</fullName>
    </recommendedName>
</protein>
<feature type="transmembrane region" description="Helical" evidence="6">
    <location>
        <begin position="170"/>
        <end position="192"/>
    </location>
</feature>
<evidence type="ECO:0000256" key="1">
    <source>
        <dbReference type="ARBA" id="ARBA00004141"/>
    </source>
</evidence>
<dbReference type="OrthoDB" id="5401779at2759"/>